<dbReference type="InterPro" id="IPR021109">
    <property type="entry name" value="Peptidase_aspartic_dom_sf"/>
</dbReference>
<dbReference type="PROSITE" id="PS00141">
    <property type="entry name" value="ASP_PROTEASE"/>
    <property type="match status" value="2"/>
</dbReference>
<accession>T1I8P2</accession>
<keyword evidence="3" id="KW-0645">Protease</keyword>
<organism evidence="4 5">
    <name type="scientific">Rhodnius prolixus</name>
    <name type="common">Triatomid bug</name>
    <dbReference type="NCBI Taxonomy" id="13249"/>
    <lineage>
        <taxon>Eukaryota</taxon>
        <taxon>Metazoa</taxon>
        <taxon>Ecdysozoa</taxon>
        <taxon>Arthropoda</taxon>
        <taxon>Hexapoda</taxon>
        <taxon>Insecta</taxon>
        <taxon>Pterygota</taxon>
        <taxon>Neoptera</taxon>
        <taxon>Paraneoptera</taxon>
        <taxon>Hemiptera</taxon>
        <taxon>Heteroptera</taxon>
        <taxon>Panheteroptera</taxon>
        <taxon>Cimicomorpha</taxon>
        <taxon>Reduviidae</taxon>
        <taxon>Triatominae</taxon>
        <taxon>Rhodnius</taxon>
    </lineage>
</organism>
<dbReference type="PANTHER" id="PTHR47966:SF51">
    <property type="entry name" value="BETA-SITE APP-CLEAVING ENZYME, ISOFORM A-RELATED"/>
    <property type="match status" value="1"/>
</dbReference>
<dbReference type="OMA" id="GQSTRFC"/>
<evidence type="ECO:0000256" key="1">
    <source>
        <dbReference type="ARBA" id="ARBA00007447"/>
    </source>
</evidence>
<dbReference type="VEuPathDB" id="VectorBase:RPRC012664"/>
<comment type="similarity">
    <text evidence="1 3">Belongs to the peptidase A1 family.</text>
</comment>
<dbReference type="PROSITE" id="PS51767">
    <property type="entry name" value="PEPTIDASE_A1"/>
    <property type="match status" value="1"/>
</dbReference>
<evidence type="ECO:0000313" key="4">
    <source>
        <dbReference type="EnsemblMetazoa" id="RPRC012664-PA"/>
    </source>
</evidence>
<dbReference type="STRING" id="13249.T1I8P2"/>
<keyword evidence="5" id="KW-1185">Reference proteome</keyword>
<reference evidence="4" key="1">
    <citation type="submission" date="2015-05" db="UniProtKB">
        <authorList>
            <consortium name="EnsemblMetazoa"/>
        </authorList>
    </citation>
    <scope>IDENTIFICATION</scope>
</reference>
<keyword evidence="3" id="KW-0064">Aspartyl protease</keyword>
<dbReference type="eggNOG" id="KOG1339">
    <property type="taxonomic scope" value="Eukaryota"/>
</dbReference>
<dbReference type="SUPFAM" id="SSF50630">
    <property type="entry name" value="Acid proteases"/>
    <property type="match status" value="1"/>
</dbReference>
<dbReference type="EMBL" id="ACPB03025924">
    <property type="status" value="NOT_ANNOTATED_CDS"/>
    <property type="molecule type" value="Genomic_DNA"/>
</dbReference>
<dbReference type="InterPro" id="IPR001969">
    <property type="entry name" value="Aspartic_peptidase_AS"/>
</dbReference>
<dbReference type="GO" id="GO:0006508">
    <property type="term" value="P:proteolysis"/>
    <property type="evidence" value="ECO:0007669"/>
    <property type="project" value="UniProtKB-KW"/>
</dbReference>
<evidence type="ECO:0000256" key="2">
    <source>
        <dbReference type="ARBA" id="ARBA00023157"/>
    </source>
</evidence>
<dbReference type="InParanoid" id="T1I8P2"/>
<protein>
    <submittedName>
        <fullName evidence="4">Peptidase A1 domain-containing protein</fullName>
    </submittedName>
</protein>
<dbReference type="AlphaFoldDB" id="T1I8P2"/>
<dbReference type="InterPro" id="IPR033121">
    <property type="entry name" value="PEPTIDASE_A1"/>
</dbReference>
<evidence type="ECO:0000313" key="5">
    <source>
        <dbReference type="Proteomes" id="UP000015103"/>
    </source>
</evidence>
<dbReference type="GO" id="GO:0004190">
    <property type="term" value="F:aspartic-type endopeptidase activity"/>
    <property type="evidence" value="ECO:0007669"/>
    <property type="project" value="UniProtKB-KW"/>
</dbReference>
<keyword evidence="2" id="KW-1015">Disulfide bond</keyword>
<dbReference type="FunFam" id="2.40.70.10:FF:000004">
    <property type="entry name" value="Pepsin A"/>
    <property type="match status" value="1"/>
</dbReference>
<dbReference type="PANTHER" id="PTHR47966">
    <property type="entry name" value="BETA-SITE APP-CLEAVING ENZYME, ISOFORM A-RELATED"/>
    <property type="match status" value="1"/>
</dbReference>
<evidence type="ECO:0000256" key="3">
    <source>
        <dbReference type="RuleBase" id="RU000454"/>
    </source>
</evidence>
<name>T1I8P2_RHOPR</name>
<dbReference type="Pfam" id="PF00026">
    <property type="entry name" value="Asp"/>
    <property type="match status" value="1"/>
</dbReference>
<dbReference type="PRINTS" id="PR00792">
    <property type="entry name" value="PEPSIN"/>
</dbReference>
<dbReference type="InterPro" id="IPR001461">
    <property type="entry name" value="Aspartic_peptidase_A1"/>
</dbReference>
<sequence>AEYFGTIGLGTPVQEFAVIFDTGSSVLWVPSKECQSQSCKKHNRYESTKSSTYTSLAKNIFIEYGTGRITGKIVKDTLTIGELVVKNQEFAEAVSQSSYPFMISKLDGILGLSFPENSVYKNTVLNNLLSQQLLTEPIFSIYINGNPNDDFGGEIIFGGSNAKLFQIETLQTNSIEPGMFWVIKVESISTSQQSTNWCQNGCKALVDTGTSLIVGPRYVVNNILKSIGAKLLYGLGFVDCNYINSLPSVTFAINGKDYILKGENYVNKVTENGQEFCIVGFTYVNNIPDGFWIFGDIFLRNVYTIFNVQEKTVTFAELRK</sequence>
<keyword evidence="3" id="KW-0378">Hydrolase</keyword>
<dbReference type="HOGENOM" id="CLU_013253_3_2_1"/>
<dbReference type="FunFam" id="2.40.70.10:FF:000044">
    <property type="entry name" value="Lysosomal aspartic protease"/>
    <property type="match status" value="1"/>
</dbReference>
<dbReference type="Gene3D" id="2.40.70.10">
    <property type="entry name" value="Acid Proteases"/>
    <property type="match status" value="2"/>
</dbReference>
<proteinExistence type="inferred from homology"/>
<dbReference type="EnsemblMetazoa" id="RPRC012664-RA">
    <property type="protein sequence ID" value="RPRC012664-PA"/>
    <property type="gene ID" value="RPRC012664"/>
</dbReference>
<dbReference type="Proteomes" id="UP000015103">
    <property type="component" value="Unassembled WGS sequence"/>
</dbReference>